<keyword evidence="3" id="KW-1185">Reference proteome</keyword>
<dbReference type="EnsemblBacteria" id="ACK42781">
    <property type="protein sequence ID" value="ACK42781"/>
    <property type="gene ID" value="Dtur_1507"/>
</dbReference>
<reference evidence="3" key="1">
    <citation type="journal article" date="2016" name="Front. Microbiol.">
        <title>The complete genome sequence of hyperthermophile Dictyoglomus turgidum DSM 6724 reveals a specialized carbohydrate fermentor.</title>
        <authorList>
            <person name="Brumm P.J."/>
            <person name="Gowda K."/>
            <person name="Robb F.T."/>
            <person name="Mead D.A."/>
        </authorList>
    </citation>
    <scope>NUCLEOTIDE SEQUENCE [LARGE SCALE GENOMIC DNA]</scope>
    <source>
        <strain evidence="3">DSM 6724 / Z-1310</strain>
    </source>
</reference>
<dbReference type="EMBL" id="CP001251">
    <property type="protein sequence ID" value="ACK42781.1"/>
    <property type="molecule type" value="Genomic_DNA"/>
</dbReference>
<dbReference type="AlphaFoldDB" id="B8E2D7"/>
<evidence type="ECO:0000313" key="3">
    <source>
        <dbReference type="Proteomes" id="UP000007719"/>
    </source>
</evidence>
<dbReference type="STRING" id="515635.Dtur_1507"/>
<organism evidence="2 3">
    <name type="scientific">Dictyoglomus turgidum (strain DSM 6724 / Z-1310)</name>
    <dbReference type="NCBI Taxonomy" id="515635"/>
    <lineage>
        <taxon>Bacteria</taxon>
        <taxon>Pseudomonadati</taxon>
        <taxon>Dictyoglomota</taxon>
        <taxon>Dictyoglomia</taxon>
        <taxon>Dictyoglomales</taxon>
        <taxon>Dictyoglomaceae</taxon>
        <taxon>Dictyoglomus</taxon>
    </lineage>
</organism>
<protein>
    <submittedName>
        <fullName evidence="2">Chromosome partition protein</fullName>
    </submittedName>
</protein>
<evidence type="ECO:0000313" key="2">
    <source>
        <dbReference type="EMBL" id="ACK42781.1"/>
    </source>
</evidence>
<name>B8E2D7_DICTD</name>
<evidence type="ECO:0000256" key="1">
    <source>
        <dbReference type="SAM" id="Coils"/>
    </source>
</evidence>
<dbReference type="HOGENOM" id="CLU_2192828_0_0_0"/>
<dbReference type="InParanoid" id="B8E2D7"/>
<dbReference type="Proteomes" id="UP000007719">
    <property type="component" value="Chromosome"/>
</dbReference>
<sequence>MMEEKVKDIVSFISAKEKEVEIEVEKAKKELEEEYYWKVQEYSIKMEEEKQRFLNDLRGEEESCRKALKLKLEKMEQEYIDEINKYRKDVENRISYIVDFLLSKLIQR</sequence>
<dbReference type="KEGG" id="dtu:Dtur_1507"/>
<dbReference type="RefSeq" id="WP_012583859.1">
    <property type="nucleotide sequence ID" value="NC_011661.1"/>
</dbReference>
<gene>
    <name evidence="2" type="ordered locus">Dtur_1507</name>
</gene>
<keyword evidence="1" id="KW-0175">Coiled coil</keyword>
<accession>B8E2D7</accession>
<proteinExistence type="predicted"/>
<feature type="coiled-coil region" evidence="1">
    <location>
        <begin position="58"/>
        <end position="89"/>
    </location>
</feature>